<dbReference type="PROSITE" id="PS01186">
    <property type="entry name" value="EGF_2"/>
    <property type="match status" value="4"/>
</dbReference>
<dbReference type="GO" id="GO:0060070">
    <property type="term" value="P:canonical Wnt signaling pathway"/>
    <property type="evidence" value="ECO:0007669"/>
    <property type="project" value="TreeGrafter"/>
</dbReference>
<dbReference type="PROSITE" id="PS01187">
    <property type="entry name" value="EGF_CA"/>
    <property type="match status" value="2"/>
</dbReference>
<evidence type="ECO:0000256" key="12">
    <source>
        <dbReference type="ARBA" id="ARBA00023180"/>
    </source>
</evidence>
<organism evidence="26 27">
    <name type="scientific">Acipenser oxyrinchus oxyrinchus</name>
    <dbReference type="NCBI Taxonomy" id="40147"/>
    <lineage>
        <taxon>Eukaryota</taxon>
        <taxon>Metazoa</taxon>
        <taxon>Chordata</taxon>
        <taxon>Craniata</taxon>
        <taxon>Vertebrata</taxon>
        <taxon>Euteleostomi</taxon>
        <taxon>Actinopterygii</taxon>
        <taxon>Chondrostei</taxon>
        <taxon>Acipenseriformes</taxon>
        <taxon>Acipenseridae</taxon>
        <taxon>Acipenser</taxon>
    </lineage>
</organism>
<dbReference type="InterPro" id="IPR009030">
    <property type="entry name" value="Growth_fac_rcpt_cys_sf"/>
</dbReference>
<accession>A0AAD8GA43</accession>
<evidence type="ECO:0000256" key="21">
    <source>
        <dbReference type="SAM" id="SignalP"/>
    </source>
</evidence>
<dbReference type="PROSITE" id="PS51220">
    <property type="entry name" value="NIDO"/>
    <property type="match status" value="1"/>
</dbReference>
<dbReference type="SUPFAM" id="SSF63825">
    <property type="entry name" value="YWTD domain"/>
    <property type="match status" value="1"/>
</dbReference>
<dbReference type="CDD" id="cd00054">
    <property type="entry name" value="EGF_CA"/>
    <property type="match status" value="2"/>
</dbReference>
<feature type="compositionally biased region" description="Pro residues" evidence="20">
    <location>
        <begin position="327"/>
        <end position="337"/>
    </location>
</feature>
<evidence type="ECO:0000259" key="25">
    <source>
        <dbReference type="PROSITE" id="PS51220"/>
    </source>
</evidence>
<evidence type="ECO:0000256" key="4">
    <source>
        <dbReference type="ARBA" id="ARBA00022536"/>
    </source>
</evidence>
<comment type="function">
    <text evidence="13">Sulfated glycoprotein widely distributed in basement membranes and tightly associated with laminin. Also binds to collagen IV and perlecan. It probably has a role in cell-extracellular matrix interactions.</text>
</comment>
<dbReference type="InterPro" id="IPR001881">
    <property type="entry name" value="EGF-like_Ca-bd_dom"/>
</dbReference>
<keyword evidence="8" id="KW-0106">Calcium</keyword>
<name>A0AAD8GA43_ACIOX</name>
<evidence type="ECO:0000256" key="10">
    <source>
        <dbReference type="ARBA" id="ARBA00022889"/>
    </source>
</evidence>
<feature type="domain" description="EGF-like" evidence="22">
    <location>
        <begin position="780"/>
        <end position="823"/>
    </location>
</feature>
<evidence type="ECO:0000256" key="14">
    <source>
        <dbReference type="ARBA" id="ARBA00064792"/>
    </source>
</evidence>
<evidence type="ECO:0000259" key="23">
    <source>
        <dbReference type="PROSITE" id="PS50993"/>
    </source>
</evidence>
<dbReference type="Proteomes" id="UP001230051">
    <property type="component" value="Unassembled WGS sequence"/>
</dbReference>
<evidence type="ECO:0000256" key="11">
    <source>
        <dbReference type="ARBA" id="ARBA00023157"/>
    </source>
</evidence>
<dbReference type="SMART" id="SM00539">
    <property type="entry name" value="NIDO"/>
    <property type="match status" value="1"/>
</dbReference>
<keyword evidence="12" id="KW-0325">Glycoprotein</keyword>
<dbReference type="Pfam" id="PF12662">
    <property type="entry name" value="cEGF"/>
    <property type="match status" value="1"/>
</dbReference>
<dbReference type="InterPro" id="IPR000742">
    <property type="entry name" value="EGF"/>
</dbReference>
<dbReference type="InterPro" id="IPR006605">
    <property type="entry name" value="G2_nidogen/fibulin_G2F"/>
</dbReference>
<reference evidence="26" key="1">
    <citation type="submission" date="2022-02" db="EMBL/GenBank/DDBJ databases">
        <title>Atlantic sturgeon de novo genome assembly.</title>
        <authorList>
            <person name="Stock M."/>
            <person name="Klopp C."/>
            <person name="Guiguen Y."/>
            <person name="Cabau C."/>
            <person name="Parinello H."/>
            <person name="Santidrian Yebra-Pimentel E."/>
            <person name="Kuhl H."/>
            <person name="Dirks R.P."/>
            <person name="Guessner J."/>
            <person name="Wuertz S."/>
            <person name="Du K."/>
            <person name="Schartl M."/>
        </authorList>
    </citation>
    <scope>NUCLEOTIDE SEQUENCE</scope>
    <source>
        <strain evidence="26">STURGEONOMICS-FGT-2020</strain>
        <tissue evidence="26">Whole blood</tissue>
    </source>
</reference>
<dbReference type="CDD" id="cd00191">
    <property type="entry name" value="TY"/>
    <property type="match status" value="1"/>
</dbReference>
<dbReference type="GO" id="GO:0005604">
    <property type="term" value="C:basement membrane"/>
    <property type="evidence" value="ECO:0007669"/>
    <property type="project" value="UniProtKB-SubCell"/>
</dbReference>
<dbReference type="Pfam" id="PF00058">
    <property type="entry name" value="Ldl_recept_b"/>
    <property type="match status" value="3"/>
</dbReference>
<proteinExistence type="predicted"/>
<feature type="compositionally biased region" description="Acidic residues" evidence="20">
    <location>
        <begin position="295"/>
        <end position="305"/>
    </location>
</feature>
<feature type="chain" id="PRO_5042202033" description="Nidogen-1" evidence="21">
    <location>
        <begin position="24"/>
        <end position="1276"/>
    </location>
</feature>
<dbReference type="GO" id="GO:0043236">
    <property type="term" value="F:laminin binding"/>
    <property type="evidence" value="ECO:0007669"/>
    <property type="project" value="UniProtKB-ARBA"/>
</dbReference>
<dbReference type="SUPFAM" id="SSF54511">
    <property type="entry name" value="GFP-like"/>
    <property type="match status" value="1"/>
</dbReference>
<dbReference type="Gene3D" id="4.10.800.10">
    <property type="entry name" value="Thyroglobulin type-1"/>
    <property type="match status" value="1"/>
</dbReference>
<evidence type="ECO:0000256" key="9">
    <source>
        <dbReference type="ARBA" id="ARBA00022869"/>
    </source>
</evidence>
<dbReference type="Pfam" id="PF07645">
    <property type="entry name" value="EGF_CA"/>
    <property type="match status" value="1"/>
</dbReference>
<evidence type="ECO:0000256" key="19">
    <source>
        <dbReference type="PROSITE-ProRule" id="PRU00500"/>
    </source>
</evidence>
<dbReference type="FunFam" id="2.10.25.10:FF:000297">
    <property type="entry name" value="Nidogen 1"/>
    <property type="match status" value="1"/>
</dbReference>
<dbReference type="GO" id="GO:0005518">
    <property type="term" value="F:collagen binding"/>
    <property type="evidence" value="ECO:0007669"/>
    <property type="project" value="UniProtKB-ARBA"/>
</dbReference>
<evidence type="ECO:0000259" key="22">
    <source>
        <dbReference type="PROSITE" id="PS50026"/>
    </source>
</evidence>
<feature type="repeat" description="LDL-receptor class B" evidence="18">
    <location>
        <begin position="1102"/>
        <end position="1146"/>
    </location>
</feature>
<dbReference type="InterPro" id="IPR018097">
    <property type="entry name" value="EGF_Ca-bd_CS"/>
</dbReference>
<dbReference type="GO" id="GO:0005886">
    <property type="term" value="C:plasma membrane"/>
    <property type="evidence" value="ECO:0007669"/>
    <property type="project" value="TreeGrafter"/>
</dbReference>
<dbReference type="GO" id="GO:0005576">
    <property type="term" value="C:extracellular region"/>
    <property type="evidence" value="ECO:0007669"/>
    <property type="project" value="UniProtKB-ARBA"/>
</dbReference>
<keyword evidence="7" id="KW-0677">Repeat</keyword>
<evidence type="ECO:0000256" key="16">
    <source>
        <dbReference type="ARBA" id="ARBA00083885"/>
    </source>
</evidence>
<evidence type="ECO:0000256" key="18">
    <source>
        <dbReference type="PROSITE-ProRule" id="PRU00461"/>
    </source>
</evidence>
<dbReference type="FunFam" id="2.10.25.10:FF:000281">
    <property type="entry name" value="Nidogen 1"/>
    <property type="match status" value="1"/>
</dbReference>
<dbReference type="Pfam" id="PF00086">
    <property type="entry name" value="Thyroglobulin_1"/>
    <property type="match status" value="1"/>
</dbReference>
<dbReference type="SUPFAM" id="SSF57610">
    <property type="entry name" value="Thyroglobulin type-1 domain"/>
    <property type="match status" value="1"/>
</dbReference>
<dbReference type="InterPro" id="IPR009017">
    <property type="entry name" value="GFP"/>
</dbReference>
<evidence type="ECO:0000256" key="3">
    <source>
        <dbReference type="ARBA" id="ARBA00022530"/>
    </source>
</evidence>
<dbReference type="GO" id="GO:0042813">
    <property type="term" value="F:Wnt receptor activity"/>
    <property type="evidence" value="ECO:0007669"/>
    <property type="project" value="TreeGrafter"/>
</dbReference>
<keyword evidence="10" id="KW-0130">Cell adhesion</keyword>
<feature type="repeat" description="LDL-receptor class B" evidence="18">
    <location>
        <begin position="1016"/>
        <end position="1058"/>
    </location>
</feature>
<evidence type="ECO:0000256" key="5">
    <source>
        <dbReference type="ARBA" id="ARBA00022641"/>
    </source>
</evidence>
<comment type="caution">
    <text evidence="17">Lacks conserved residue(s) required for the propagation of feature annotation.</text>
</comment>
<feature type="domain" description="Thyroglobulin type-1" evidence="24">
    <location>
        <begin position="870"/>
        <end position="944"/>
    </location>
</feature>
<keyword evidence="4 17" id="KW-0245">EGF-like domain</keyword>
<dbReference type="InterPro" id="IPR000152">
    <property type="entry name" value="EGF-type_Asp/Asn_hydroxyl_site"/>
</dbReference>
<dbReference type="PROSITE" id="PS50993">
    <property type="entry name" value="NIDOGEN_G2"/>
    <property type="match status" value="1"/>
</dbReference>
<evidence type="ECO:0000256" key="7">
    <source>
        <dbReference type="ARBA" id="ARBA00022737"/>
    </source>
</evidence>
<keyword evidence="5" id="KW-0765">Sulfation</keyword>
<feature type="disulfide bond" evidence="19">
    <location>
        <begin position="914"/>
        <end position="921"/>
    </location>
</feature>
<evidence type="ECO:0000256" key="1">
    <source>
        <dbReference type="ARBA" id="ARBA00004302"/>
    </source>
</evidence>
<dbReference type="SUPFAM" id="SSF57196">
    <property type="entry name" value="EGF/Laminin"/>
    <property type="match status" value="1"/>
</dbReference>
<dbReference type="Gene3D" id="2.120.10.30">
    <property type="entry name" value="TolB, C-terminal domain"/>
    <property type="match status" value="1"/>
</dbReference>
<keyword evidence="6 21" id="KW-0732">Signal</keyword>
<dbReference type="CDD" id="cd00053">
    <property type="entry name" value="EGF"/>
    <property type="match status" value="1"/>
</dbReference>
<evidence type="ECO:0000256" key="6">
    <source>
        <dbReference type="ARBA" id="ARBA00022729"/>
    </source>
</evidence>
<feature type="region of interest" description="Disordered" evidence="20">
    <location>
        <begin position="278"/>
        <end position="342"/>
    </location>
</feature>
<dbReference type="SMART" id="SM00211">
    <property type="entry name" value="TY"/>
    <property type="match status" value="1"/>
</dbReference>
<dbReference type="InterPro" id="IPR011042">
    <property type="entry name" value="6-blade_b-propeller_TolB-like"/>
</dbReference>
<dbReference type="SMART" id="SM00135">
    <property type="entry name" value="LY"/>
    <property type="match status" value="5"/>
</dbReference>
<dbReference type="PROSITE" id="PS51162">
    <property type="entry name" value="THYROGLOBULIN_1_2"/>
    <property type="match status" value="1"/>
</dbReference>
<dbReference type="InterPro" id="IPR026823">
    <property type="entry name" value="cEGF"/>
</dbReference>
<gene>
    <name evidence="26" type="primary">NID1</name>
    <name evidence="26" type="ORF">AOXY_G7448</name>
</gene>
<evidence type="ECO:0000256" key="15">
    <source>
        <dbReference type="ARBA" id="ARBA00072067"/>
    </source>
</evidence>
<dbReference type="PANTHER" id="PTHR46513:SF6">
    <property type="entry name" value="NIDOGEN-1"/>
    <property type="match status" value="1"/>
</dbReference>
<feature type="signal peptide" evidence="21">
    <location>
        <begin position="1"/>
        <end position="23"/>
    </location>
</feature>
<dbReference type="GO" id="GO:0005509">
    <property type="term" value="F:calcium ion binding"/>
    <property type="evidence" value="ECO:0007669"/>
    <property type="project" value="InterPro"/>
</dbReference>
<keyword evidence="9" id="KW-0084">Basement membrane</keyword>
<comment type="caution">
    <text evidence="26">The sequence shown here is derived from an EMBL/GenBank/DDBJ whole genome shotgun (WGS) entry which is preliminary data.</text>
</comment>
<evidence type="ECO:0000256" key="17">
    <source>
        <dbReference type="PROSITE-ProRule" id="PRU00076"/>
    </source>
</evidence>
<dbReference type="Pfam" id="PF12947">
    <property type="entry name" value="EGF_3"/>
    <property type="match status" value="2"/>
</dbReference>
<feature type="domain" description="EGF-like" evidence="22">
    <location>
        <begin position="691"/>
        <end position="732"/>
    </location>
</feature>
<dbReference type="Pfam" id="PF06119">
    <property type="entry name" value="NIDO"/>
    <property type="match status" value="1"/>
</dbReference>
<evidence type="ECO:0000256" key="20">
    <source>
        <dbReference type="SAM" id="MobiDB-lite"/>
    </source>
</evidence>
<feature type="compositionally biased region" description="Basic and acidic residues" evidence="20">
    <location>
        <begin position="283"/>
        <end position="294"/>
    </location>
</feature>
<evidence type="ECO:0000313" key="26">
    <source>
        <dbReference type="EMBL" id="KAK1170555.1"/>
    </source>
</evidence>
<dbReference type="InterPro" id="IPR003886">
    <property type="entry name" value="NIDO_dom"/>
</dbReference>
<dbReference type="InterPro" id="IPR036857">
    <property type="entry name" value="Thyroglobulin_1_sf"/>
</dbReference>
<dbReference type="PANTHER" id="PTHR46513">
    <property type="entry name" value="VITELLOGENIN RECEPTOR-LIKE PROTEIN-RELATED-RELATED"/>
    <property type="match status" value="1"/>
</dbReference>
<dbReference type="SMART" id="SM00179">
    <property type="entry name" value="EGF_CA"/>
    <property type="match status" value="2"/>
</dbReference>
<keyword evidence="2" id="KW-0964">Secreted</keyword>
<evidence type="ECO:0000259" key="24">
    <source>
        <dbReference type="PROSITE" id="PS51162"/>
    </source>
</evidence>
<protein>
    <recommendedName>
        <fullName evidence="15">Nidogen-1</fullName>
    </recommendedName>
    <alternativeName>
        <fullName evidence="16">Entactin</fullName>
    </alternativeName>
</protein>
<dbReference type="PROSITE" id="PS50026">
    <property type="entry name" value="EGF_3"/>
    <property type="match status" value="4"/>
</dbReference>
<comment type="subcellular location">
    <subcellularLocation>
        <location evidence="1">Secreted</location>
        <location evidence="1">Extracellular space</location>
        <location evidence="1">Extracellular matrix</location>
        <location evidence="1">Basement membrane</location>
    </subcellularLocation>
</comment>
<evidence type="ECO:0000313" key="27">
    <source>
        <dbReference type="Proteomes" id="UP001230051"/>
    </source>
</evidence>
<dbReference type="SMART" id="SM00682">
    <property type="entry name" value="G2F"/>
    <property type="match status" value="1"/>
</dbReference>
<dbReference type="GO" id="GO:0017147">
    <property type="term" value="F:Wnt-protein binding"/>
    <property type="evidence" value="ECO:0007669"/>
    <property type="project" value="TreeGrafter"/>
</dbReference>
<dbReference type="AlphaFoldDB" id="A0AAD8GA43"/>
<feature type="compositionally biased region" description="Basic and acidic residues" evidence="20">
    <location>
        <begin position="313"/>
        <end position="322"/>
    </location>
</feature>
<evidence type="ECO:0000256" key="13">
    <source>
        <dbReference type="ARBA" id="ARBA00057594"/>
    </source>
</evidence>
<keyword evidence="27" id="KW-1185">Reference proteome</keyword>
<dbReference type="GO" id="GO:0030198">
    <property type="term" value="P:extracellular matrix organization"/>
    <property type="evidence" value="ECO:0007669"/>
    <property type="project" value="UniProtKB-ARBA"/>
</dbReference>
<dbReference type="FunFam" id="4.10.800.10:FF:000001">
    <property type="entry name" value="Testican-3 isoform 2"/>
    <property type="match status" value="1"/>
</dbReference>
<dbReference type="FunFam" id="2.10.25.10:FF:000270">
    <property type="entry name" value="Nidogen 1"/>
    <property type="match status" value="1"/>
</dbReference>
<feature type="domain" description="EGF-like" evidence="22">
    <location>
        <begin position="824"/>
        <end position="860"/>
    </location>
</feature>
<keyword evidence="3" id="KW-0272">Extracellular matrix</keyword>
<dbReference type="Gene3D" id="2.40.155.10">
    <property type="entry name" value="Green fluorescent protein"/>
    <property type="match status" value="1"/>
</dbReference>
<dbReference type="InterPro" id="IPR024731">
    <property type="entry name" value="NELL2-like_EGF"/>
</dbReference>
<dbReference type="PROSITE" id="PS00010">
    <property type="entry name" value="ASX_HYDROXYL"/>
    <property type="match status" value="3"/>
</dbReference>
<dbReference type="InterPro" id="IPR000716">
    <property type="entry name" value="Thyroglobulin_1"/>
</dbReference>
<dbReference type="Pfam" id="PF07474">
    <property type="entry name" value="G2F"/>
    <property type="match status" value="1"/>
</dbReference>
<dbReference type="InterPro" id="IPR049883">
    <property type="entry name" value="NOTCH1_EGF-like"/>
</dbReference>
<dbReference type="InterPro" id="IPR050778">
    <property type="entry name" value="Cueball_EGF_LRP_Nidogen"/>
</dbReference>
<feature type="domain" description="NIDO" evidence="25">
    <location>
        <begin position="99"/>
        <end position="267"/>
    </location>
</feature>
<sequence length="1276" mass="141816">MAVLGQSWVVWLQFFALAVSVRCLSRRELFPYGEGVGDRVLEQGDSKLEKVSLQQPLLFYDGSFSSVYLSTNGIIATGEPTEESDYVDKFPTSFGSIAPFLADLDTSDGVGKVYFREDSKPETLSLSAEHINRGFPEDDKFNPTHTFIATWEDVAAHQEARRGDILDSKKNTFQAVLASSESASYAIFLYPRDGLQFFVTRAKETYNSDLELPARAGFSKGSVKYFLWASEGLSYRITSSNEQSVKDLYQNSNAGKQGVWVYEIGTLPYFSDIAPGEVSAFPKDPDTAPDKTESWEDQSYEDEVTELPAPAVVEREREEQQRVHYPLPEPENQPYPQQPETEDRYEIPEVDLEGREPTGAEELPPVEPYNEQVPDLVQTVQFQPDRQQYPPQYPHAVVDVQDEFDVNVFQYNPGTQETCANSRHKCSNFADCRDYSTGYCCHCQPGFYGNGKQCVAEGKPQRMNGKVNGRVYVGNNPTPVEFSNNDLHSYVVANDGRAYVAISSIPESVGPSLTALSSLGGIVGWAFALEQPGYKNGFSITGGEFKRKAEVTFLPGNERISITQDFKGIDEHGHLVVSTELEGRLPEIPAGSTVQFEPYTDIYQYSNTVITSSSTREYTVTFPDGRTQTSSYQWRDTITFQDCHHDEGTRSIPTTQQLTVDNIFVLYDSNAQLMRYATSNKIGSINDGETGENPCFTGTHRCDTNAACRPGQGNQFTCECTAGFRGDGRTCYDVDECRESPTICGNNAVCNNQPGTFRCECLEGYQFADDGQTCIAVDRPIDHCRSSSHSCDIPERARCSYTGGSSYICSCLPGFNGDGRSCDDIDECQPSRCHPEAICYNTQGSFTCQCRPGYRGDGFQCVLESTEPEKTQCQRHRESVLHTSSGFFPQGPRPIPGQYVPNCDDQGNYSPLQCHASTGQCWCVDRNGQEIPGTRSEHGVRPPCIDSGTPPPPPVGPTPRPDVHPLPPGTHLLFTQSGKIEHVPLEGYTMKKNEAKAVLHLPDKVIIAVAYDCVDKMVYWTDITSPSINKASLQGGDAIPVIRTDLESPEGLAVDHLGRNLYWTDSMRDRIEVAKLDGSQRRVLFDDDLVNPRAIITDSANGHLYWTDWNREAPKIETSFMDGTNRKILVKDDLGLPNGLTYDSHSSQLCWADAGTRRVECINPNQTGRRKILEGIQYPFGITSYGRNLYYTDWRRDAIIAADRTVGRENDEFQPQKRSRLYGITTAYAQCPQGQNYCTVNNGGCTHLCLATPTGRSCRCPDNAVGVGCVERDIGY</sequence>
<dbReference type="GO" id="GO:0007160">
    <property type="term" value="P:cell-matrix adhesion"/>
    <property type="evidence" value="ECO:0007669"/>
    <property type="project" value="InterPro"/>
</dbReference>
<feature type="repeat" description="LDL-receptor class B" evidence="18">
    <location>
        <begin position="1059"/>
        <end position="1101"/>
    </location>
</feature>
<feature type="domain" description="EGF-like" evidence="22">
    <location>
        <begin position="733"/>
        <end position="775"/>
    </location>
</feature>
<dbReference type="PROSITE" id="PS00484">
    <property type="entry name" value="THYROGLOBULIN_1_1"/>
    <property type="match status" value="1"/>
</dbReference>
<feature type="region of interest" description="Disordered" evidence="20">
    <location>
        <begin position="934"/>
        <end position="961"/>
    </location>
</feature>
<dbReference type="FunFam" id="2.10.25.10:FF:000017">
    <property type="entry name" value="latent-transforming growth factor beta-binding protein 4 isoform X1"/>
    <property type="match status" value="1"/>
</dbReference>
<dbReference type="FunFam" id="2.120.10.30:FF:000030">
    <property type="entry name" value="Nidogen 1"/>
    <property type="match status" value="1"/>
</dbReference>
<keyword evidence="11 19" id="KW-1015">Disulfide bond</keyword>
<dbReference type="SUPFAM" id="SSF57184">
    <property type="entry name" value="Growth factor receptor domain"/>
    <property type="match status" value="1"/>
</dbReference>
<dbReference type="EMBL" id="JAGXEW010000006">
    <property type="protein sequence ID" value="KAK1170555.1"/>
    <property type="molecule type" value="Genomic_DNA"/>
</dbReference>
<dbReference type="CDD" id="cd00255">
    <property type="entry name" value="nidG2"/>
    <property type="match status" value="1"/>
</dbReference>
<evidence type="ECO:0000256" key="2">
    <source>
        <dbReference type="ARBA" id="ARBA00022525"/>
    </source>
</evidence>
<comment type="subunit">
    <text evidence="14">Interacts with FBLN1. Interacts with LGALS3BP. Interacts with PLXDC1. Interacts with SVEP1.</text>
</comment>
<dbReference type="InterPro" id="IPR000033">
    <property type="entry name" value="LDLR_classB_rpt"/>
</dbReference>
<dbReference type="PROSITE" id="PS51120">
    <property type="entry name" value="LDLRB"/>
    <property type="match status" value="3"/>
</dbReference>
<feature type="compositionally biased region" description="Pro residues" evidence="20">
    <location>
        <begin position="949"/>
        <end position="961"/>
    </location>
</feature>
<evidence type="ECO:0000256" key="8">
    <source>
        <dbReference type="ARBA" id="ARBA00022837"/>
    </source>
</evidence>
<dbReference type="Gene3D" id="2.10.25.10">
    <property type="entry name" value="Laminin"/>
    <property type="match status" value="5"/>
</dbReference>
<dbReference type="SMART" id="SM00181">
    <property type="entry name" value="EGF"/>
    <property type="match status" value="6"/>
</dbReference>
<feature type="domain" description="Nidogen G2 beta-barrel" evidence="23">
    <location>
        <begin position="459"/>
        <end position="692"/>
    </location>
</feature>